<gene>
    <name evidence="10" type="ORF">SD1D_1230</name>
</gene>
<feature type="transmembrane region" description="Helical" evidence="7">
    <location>
        <begin position="964"/>
        <end position="984"/>
    </location>
</feature>
<feature type="transmembrane region" description="Helical" evidence="7">
    <location>
        <begin position="618"/>
        <end position="637"/>
    </location>
</feature>
<evidence type="ECO:0000256" key="4">
    <source>
        <dbReference type="ARBA" id="ARBA00022989"/>
    </source>
</evidence>
<dbReference type="KEGG" id="hsd:SD1D_1230"/>
<evidence type="ECO:0000256" key="1">
    <source>
        <dbReference type="ARBA" id="ARBA00004651"/>
    </source>
</evidence>
<evidence type="ECO:0000256" key="7">
    <source>
        <dbReference type="SAM" id="Phobius"/>
    </source>
</evidence>
<sequence>MVMIKNSAWRKNNIREIKYTLERYLAIVLIIALGVGFFSGLKITQTAMVKTLDSYVLNQQMYDYKLISTLGLSNEDVEYFSSQDGITAEGAISMDFIADMGIKNDLVLKAHSITDKINHLAIKSGRMPKAANECVLDARIFSEDMIGTKIRMASSNEEDIFDAFTYREYMVVGIADSVNYLNYDRGTTSLSDGSIYGFVYMPIEGFSTDYYTEILVRLDGYYEVYSKEYNDFIAQKEKTLKEDLEMRGELRHQEIVDEASQKVLEAEKEYKEAYEEYLSKKADSEKELNEAYKKLKEAEEEIRKQEEKLKEAEDKIAEGEKDYKKSLKEYEKSYRDYETQKTNSLAQLESRQKELDLNRETVTKAIEEIEESGIINQHNQLSENILKLEAALLQIEDAESEEYIAISSQLKEAKAGLTDIEASGVLEKYSELKETLTKLDKGQYELDREKKEANRKFEEAYKQLAAAKESLNKAKVQIENNKEEIASGWEAIKEAKAEYEKGLKEYKEGKEEAHKSFAEAKEEFKKVEEEIDKGWKEVEDIPTAKVYMLNRNQNMGYASFENDSAIVDGVAKVLPFFFFLVAALVCLTTMTRMVDEQRTQIGTLKALGYSDAAISGKYVAYSGSAAIVGSVLGYFLGTKYFPMAIWKAYGMLYGFSSIEYVFDLKLALFSLAVALICSAGVTYISCKSELLMMPAQLIRPKAPKAGKRVLLEYIPFIWKRVGFLHKVSIRNILRYKRRFFMTILGIAGCTSLVVAAMGISNSIRNIVNDQFDTIMKYDYNISFTEAFNKEERKNFIEKNSDILSECVFILSDEIEVVDDNKIKKATVVATDDPNITNIIGLHMDSKTLPYPKDGKATISDRLAEEFKLKPGDTITIKINEVDTTDIEIGSIFENYVGNYLLMTGQTYKALFNKEVQYKNAYATSNNEDLYKVSASLSKDENVATVSVTDDLRNMVNNMMQSLDAIIWLVILCAGALGFVVIYNLNNINITERSREIATIKVIGFYSRETKEYVFRETVILTVIGSLLGLGLGKLLHSFIMDQIKVEAISFKEQIFASSYLIALIVTFMITFLVNLILRRKIERINMTESLKSVE</sequence>
<feature type="transmembrane region" description="Helical" evidence="7">
    <location>
        <begin position="573"/>
        <end position="590"/>
    </location>
</feature>
<protein>
    <submittedName>
        <fullName evidence="10">Uncharacterized protein</fullName>
    </submittedName>
</protein>
<keyword evidence="6" id="KW-0175">Coiled coil</keyword>
<feature type="domain" description="ABC3 transporter permease C-terminal" evidence="8">
    <location>
        <begin position="968"/>
        <end position="1085"/>
    </location>
</feature>
<dbReference type="InterPro" id="IPR038766">
    <property type="entry name" value="Membrane_comp_ABC_pdt"/>
</dbReference>
<organism evidence="10 11">
    <name type="scientific">Herbinix luporum</name>
    <dbReference type="NCBI Taxonomy" id="1679721"/>
    <lineage>
        <taxon>Bacteria</taxon>
        <taxon>Bacillati</taxon>
        <taxon>Bacillota</taxon>
        <taxon>Clostridia</taxon>
        <taxon>Lachnospirales</taxon>
        <taxon>Lachnospiraceae</taxon>
        <taxon>Herbinix</taxon>
    </lineage>
</organism>
<keyword evidence="2" id="KW-1003">Cell membrane</keyword>
<dbReference type="InterPro" id="IPR025857">
    <property type="entry name" value="MacB_PCD"/>
</dbReference>
<keyword evidence="11" id="KW-1185">Reference proteome</keyword>
<feature type="transmembrane region" description="Helical" evidence="7">
    <location>
        <begin position="739"/>
        <end position="759"/>
    </location>
</feature>
<dbReference type="GO" id="GO:0005886">
    <property type="term" value="C:plasma membrane"/>
    <property type="evidence" value="ECO:0007669"/>
    <property type="project" value="UniProtKB-SubCell"/>
</dbReference>
<feature type="transmembrane region" description="Helical" evidence="7">
    <location>
        <begin position="21"/>
        <end position="41"/>
    </location>
</feature>
<dbReference type="EMBL" id="LN879430">
    <property type="protein sequence ID" value="CUH92776.1"/>
    <property type="molecule type" value="Genomic_DNA"/>
</dbReference>
<evidence type="ECO:0000256" key="5">
    <source>
        <dbReference type="ARBA" id="ARBA00023136"/>
    </source>
</evidence>
<evidence type="ECO:0000256" key="2">
    <source>
        <dbReference type="ARBA" id="ARBA00022475"/>
    </source>
</evidence>
<feature type="transmembrane region" description="Helical" evidence="7">
    <location>
        <begin position="666"/>
        <end position="686"/>
    </location>
</feature>
<proteinExistence type="predicted"/>
<comment type="subcellular location">
    <subcellularLocation>
        <location evidence="1">Cell membrane</location>
        <topology evidence="1">Multi-pass membrane protein</topology>
    </subcellularLocation>
</comment>
<dbReference type="PANTHER" id="PTHR30287">
    <property type="entry name" value="MEMBRANE COMPONENT OF PREDICTED ABC SUPERFAMILY METABOLITE UPTAKE TRANSPORTER"/>
    <property type="match status" value="1"/>
</dbReference>
<dbReference type="Proteomes" id="UP000196053">
    <property type="component" value="Chromosome I"/>
</dbReference>
<feature type="transmembrane region" description="Helical" evidence="7">
    <location>
        <begin position="1059"/>
        <end position="1077"/>
    </location>
</feature>
<evidence type="ECO:0000259" key="9">
    <source>
        <dbReference type="Pfam" id="PF12704"/>
    </source>
</evidence>
<keyword evidence="5 7" id="KW-0472">Membrane</keyword>
<dbReference type="Pfam" id="PF02687">
    <property type="entry name" value="FtsX"/>
    <property type="match status" value="2"/>
</dbReference>
<feature type="transmembrane region" description="Helical" evidence="7">
    <location>
        <begin position="1017"/>
        <end position="1039"/>
    </location>
</feature>
<feature type="domain" description="MacB-like periplasmic core" evidence="9">
    <location>
        <begin position="740"/>
        <end position="914"/>
    </location>
</feature>
<evidence type="ECO:0000313" key="10">
    <source>
        <dbReference type="EMBL" id="CUH92776.1"/>
    </source>
</evidence>
<feature type="domain" description="ABC3 transporter permease C-terminal" evidence="8">
    <location>
        <begin position="573"/>
        <end position="684"/>
    </location>
</feature>
<dbReference type="AlphaFoldDB" id="A0A0K8J537"/>
<dbReference type="PANTHER" id="PTHR30287:SF1">
    <property type="entry name" value="INNER MEMBRANE PROTEIN"/>
    <property type="match status" value="1"/>
</dbReference>
<evidence type="ECO:0000313" key="11">
    <source>
        <dbReference type="Proteomes" id="UP000196053"/>
    </source>
</evidence>
<reference evidence="11" key="1">
    <citation type="submission" date="2015-09" db="EMBL/GenBank/DDBJ databases">
        <authorList>
            <person name="Wibberg D."/>
        </authorList>
    </citation>
    <scope>NUCLEOTIDE SEQUENCE [LARGE SCALE GENOMIC DNA]</scope>
    <source>
        <strain evidence="11">SD1D</strain>
    </source>
</reference>
<accession>A0A0K8J537</accession>
<name>A0A0K8J537_9FIRM</name>
<dbReference type="InterPro" id="IPR003838">
    <property type="entry name" value="ABC3_permease_C"/>
</dbReference>
<evidence type="ECO:0000256" key="6">
    <source>
        <dbReference type="SAM" id="Coils"/>
    </source>
</evidence>
<keyword evidence="3 7" id="KW-0812">Transmembrane</keyword>
<feature type="coiled-coil region" evidence="6">
    <location>
        <begin position="256"/>
        <end position="401"/>
    </location>
</feature>
<dbReference type="Pfam" id="PF12704">
    <property type="entry name" value="MacB_PCD"/>
    <property type="match status" value="1"/>
</dbReference>
<evidence type="ECO:0000259" key="8">
    <source>
        <dbReference type="Pfam" id="PF02687"/>
    </source>
</evidence>
<evidence type="ECO:0000256" key="3">
    <source>
        <dbReference type="ARBA" id="ARBA00022692"/>
    </source>
</evidence>
<feature type="coiled-coil region" evidence="6">
    <location>
        <begin position="450"/>
        <end position="530"/>
    </location>
</feature>
<keyword evidence="4 7" id="KW-1133">Transmembrane helix</keyword>